<name>A0A6S7D545_9BURK</name>
<reference evidence="1 2" key="1">
    <citation type="submission" date="2020-04" db="EMBL/GenBank/DDBJ databases">
        <authorList>
            <person name="De Canck E."/>
        </authorList>
    </citation>
    <scope>NUCLEOTIDE SEQUENCE [LARGE SCALE GENOMIC DNA]</scope>
    <source>
        <strain evidence="1 2">LMG 28138</strain>
    </source>
</reference>
<keyword evidence="2" id="KW-1185">Reference proteome</keyword>
<gene>
    <name evidence="1" type="ORF">LMG28138_04031</name>
</gene>
<evidence type="ECO:0000313" key="1">
    <source>
        <dbReference type="EMBL" id="CAB3796257.1"/>
    </source>
</evidence>
<proteinExistence type="predicted"/>
<dbReference type="EMBL" id="CADIKM010000023">
    <property type="protein sequence ID" value="CAB3796257.1"/>
    <property type="molecule type" value="Genomic_DNA"/>
</dbReference>
<evidence type="ECO:0000313" key="2">
    <source>
        <dbReference type="Proteomes" id="UP000494115"/>
    </source>
</evidence>
<accession>A0A6S7D545</accession>
<sequence length="65" mass="7512">MRPYLQLIVVRNSWCKLTRSSLMSVQINAFARKDFSVFPVESVLTRNHVLTIKISDIVIDMICDV</sequence>
<protein>
    <submittedName>
        <fullName evidence="1">Uncharacterized protein</fullName>
    </submittedName>
</protein>
<organism evidence="1 2">
    <name type="scientific">Pararobbsia alpina</name>
    <dbReference type="NCBI Taxonomy" id="621374"/>
    <lineage>
        <taxon>Bacteria</taxon>
        <taxon>Pseudomonadati</taxon>
        <taxon>Pseudomonadota</taxon>
        <taxon>Betaproteobacteria</taxon>
        <taxon>Burkholderiales</taxon>
        <taxon>Burkholderiaceae</taxon>
        <taxon>Pararobbsia</taxon>
    </lineage>
</organism>
<dbReference type="Proteomes" id="UP000494115">
    <property type="component" value="Unassembled WGS sequence"/>
</dbReference>
<dbReference type="AlphaFoldDB" id="A0A6S7D545"/>